<evidence type="ECO:0000256" key="23">
    <source>
        <dbReference type="ARBA" id="ARBA00047734"/>
    </source>
</evidence>
<comment type="catalytic activity">
    <reaction evidence="25">
        <text>dodecanoyl-CoA + H2O = dodecanoate + CoA + H(+)</text>
        <dbReference type="Rhea" id="RHEA:30135"/>
        <dbReference type="ChEBI" id="CHEBI:15377"/>
        <dbReference type="ChEBI" id="CHEBI:15378"/>
        <dbReference type="ChEBI" id="CHEBI:18262"/>
        <dbReference type="ChEBI" id="CHEBI:57287"/>
        <dbReference type="ChEBI" id="CHEBI:57375"/>
    </reaction>
    <physiologicalReaction direction="left-to-right" evidence="25">
        <dbReference type="Rhea" id="RHEA:30136"/>
    </physiologicalReaction>
</comment>
<dbReference type="GO" id="GO:0006631">
    <property type="term" value="P:fatty acid metabolic process"/>
    <property type="evidence" value="ECO:0007669"/>
    <property type="project" value="UniProtKB-KW"/>
</dbReference>
<dbReference type="PANTHER" id="PTHR12418:SF19">
    <property type="entry name" value="ACYL-COENZYME A THIOESTERASE THEM4"/>
    <property type="match status" value="1"/>
</dbReference>
<comment type="similarity">
    <text evidence="18">Belongs to the THEM4/THEM5 thioesterase family.</text>
</comment>
<evidence type="ECO:0000256" key="22">
    <source>
        <dbReference type="ARBA" id="ARBA00047588"/>
    </source>
</evidence>
<evidence type="ECO:0000256" key="20">
    <source>
        <dbReference type="ARBA" id="ARBA00040123"/>
    </source>
</evidence>
<evidence type="ECO:0000256" key="24">
    <source>
        <dbReference type="ARBA" id="ARBA00047969"/>
    </source>
</evidence>
<dbReference type="AlphaFoldDB" id="A0A2P6NPA1"/>
<dbReference type="STRING" id="1890364.A0A2P6NPA1"/>
<reference evidence="28 29" key="1">
    <citation type="journal article" date="2018" name="Genome Biol. Evol.">
        <title>Multiple Roots of Fruiting Body Formation in Amoebozoa.</title>
        <authorList>
            <person name="Hillmann F."/>
            <person name="Forbes G."/>
            <person name="Novohradska S."/>
            <person name="Ferling I."/>
            <person name="Riege K."/>
            <person name="Groth M."/>
            <person name="Westermann M."/>
            <person name="Marz M."/>
            <person name="Spaller T."/>
            <person name="Winckler T."/>
            <person name="Schaap P."/>
            <person name="Glockner G."/>
        </authorList>
    </citation>
    <scope>NUCLEOTIDE SEQUENCE [LARGE SCALE GENOMIC DNA]</scope>
    <source>
        <strain evidence="28 29">Jena</strain>
    </source>
</reference>
<keyword evidence="11" id="KW-0809">Transit peptide</keyword>
<evidence type="ECO:0000256" key="21">
    <source>
        <dbReference type="ARBA" id="ARBA00043210"/>
    </source>
</evidence>
<evidence type="ECO:0000256" key="8">
    <source>
        <dbReference type="ARBA" id="ARBA00022792"/>
    </source>
</evidence>
<evidence type="ECO:0000256" key="3">
    <source>
        <dbReference type="ARBA" id="ARBA00004632"/>
    </source>
</evidence>
<accession>A0A2P6NPA1</accession>
<comment type="catalytic activity">
    <reaction evidence="23">
        <text>hexadecanoyl-CoA + H2O = hexadecanoate + CoA + H(+)</text>
        <dbReference type="Rhea" id="RHEA:16645"/>
        <dbReference type="ChEBI" id="CHEBI:7896"/>
        <dbReference type="ChEBI" id="CHEBI:15377"/>
        <dbReference type="ChEBI" id="CHEBI:15378"/>
        <dbReference type="ChEBI" id="CHEBI:57287"/>
        <dbReference type="ChEBI" id="CHEBI:57379"/>
        <dbReference type="EC" id="3.1.2.2"/>
    </reaction>
    <physiologicalReaction direction="left-to-right" evidence="23">
        <dbReference type="Rhea" id="RHEA:16646"/>
    </physiologicalReaction>
</comment>
<dbReference type="InterPro" id="IPR029069">
    <property type="entry name" value="HotDog_dom_sf"/>
</dbReference>
<keyword evidence="6" id="KW-0963">Cytoplasm</keyword>
<comment type="catalytic activity">
    <reaction evidence="22">
        <text>octanoyl-CoA + H2O = octanoate + CoA + H(+)</text>
        <dbReference type="Rhea" id="RHEA:30143"/>
        <dbReference type="ChEBI" id="CHEBI:15377"/>
        <dbReference type="ChEBI" id="CHEBI:15378"/>
        <dbReference type="ChEBI" id="CHEBI:25646"/>
        <dbReference type="ChEBI" id="CHEBI:57287"/>
        <dbReference type="ChEBI" id="CHEBI:57386"/>
    </reaction>
    <physiologicalReaction direction="left-to-right" evidence="22">
        <dbReference type="Rhea" id="RHEA:30144"/>
    </physiologicalReaction>
</comment>
<dbReference type="PANTHER" id="PTHR12418">
    <property type="entry name" value="ACYL-COENZYME A THIOESTERASE THEM4"/>
    <property type="match status" value="1"/>
</dbReference>
<evidence type="ECO:0000256" key="11">
    <source>
        <dbReference type="ARBA" id="ARBA00022946"/>
    </source>
</evidence>
<evidence type="ECO:0000256" key="2">
    <source>
        <dbReference type="ARBA" id="ARBA00004569"/>
    </source>
</evidence>
<evidence type="ECO:0000256" key="12">
    <source>
        <dbReference type="ARBA" id="ARBA00023098"/>
    </source>
</evidence>
<dbReference type="CDD" id="cd03443">
    <property type="entry name" value="PaaI_thioesterase"/>
    <property type="match status" value="1"/>
</dbReference>
<dbReference type="InterPro" id="IPR052365">
    <property type="entry name" value="THEM4/THEM5_acyl-CoA_thioest"/>
</dbReference>
<evidence type="ECO:0000256" key="14">
    <source>
        <dbReference type="ARBA" id="ARBA00023136"/>
    </source>
</evidence>
<evidence type="ECO:0000256" key="19">
    <source>
        <dbReference type="ARBA" id="ARBA00038848"/>
    </source>
</evidence>
<sequence>MVATHEGESFPQWARDLTKDSPGVIDVDRFGGSIHDRKSLSFIGEGYIDDKRFSFRFRHFKELKIVRGWVHFSDEVEGPLPGYVDGGCVSAIMDDLFGNVVWPEVEAAATVNLNIDHHHQVPLGSLVQVEATIDRMEGRKIFVKGEISNPDDGTIFVEARALFLKISQDAAKK</sequence>
<dbReference type="GO" id="GO:0032587">
    <property type="term" value="C:ruffle membrane"/>
    <property type="evidence" value="ECO:0007669"/>
    <property type="project" value="UniProtKB-SubCell"/>
</dbReference>
<dbReference type="SUPFAM" id="SSF54637">
    <property type="entry name" value="Thioesterase/thiol ester dehydrase-isomerase"/>
    <property type="match status" value="1"/>
</dbReference>
<name>A0A2P6NPA1_9EUKA</name>
<evidence type="ECO:0000259" key="27">
    <source>
        <dbReference type="Pfam" id="PF03061"/>
    </source>
</evidence>
<keyword evidence="9" id="KW-0378">Hydrolase</keyword>
<dbReference type="GO" id="GO:0016787">
    <property type="term" value="F:hydrolase activity"/>
    <property type="evidence" value="ECO:0007669"/>
    <property type="project" value="UniProtKB-KW"/>
</dbReference>
<evidence type="ECO:0000313" key="28">
    <source>
        <dbReference type="EMBL" id="PRP85782.1"/>
    </source>
</evidence>
<dbReference type="EC" id="3.1.2.2" evidence="19"/>
<evidence type="ECO:0000256" key="26">
    <source>
        <dbReference type="ARBA" id="ARBA00048180"/>
    </source>
</evidence>
<comment type="catalytic activity">
    <reaction evidence="24">
        <text>decanoyl-CoA + H2O = decanoate + CoA + H(+)</text>
        <dbReference type="Rhea" id="RHEA:40059"/>
        <dbReference type="ChEBI" id="CHEBI:15377"/>
        <dbReference type="ChEBI" id="CHEBI:15378"/>
        <dbReference type="ChEBI" id="CHEBI:27689"/>
        <dbReference type="ChEBI" id="CHEBI:57287"/>
        <dbReference type="ChEBI" id="CHEBI:61430"/>
    </reaction>
    <physiologicalReaction direction="left-to-right" evidence="24">
        <dbReference type="Rhea" id="RHEA:40060"/>
    </physiologicalReaction>
</comment>
<comment type="catalytic activity">
    <reaction evidence="16">
        <text>(5Z,8Z,11Z,14Z)-eicosatetraenoyl-CoA + H2O = (5Z,8Z,11Z,14Z)-eicosatetraenoate + CoA + H(+)</text>
        <dbReference type="Rhea" id="RHEA:40151"/>
        <dbReference type="ChEBI" id="CHEBI:15377"/>
        <dbReference type="ChEBI" id="CHEBI:15378"/>
        <dbReference type="ChEBI" id="CHEBI:32395"/>
        <dbReference type="ChEBI" id="CHEBI:57287"/>
        <dbReference type="ChEBI" id="CHEBI:57368"/>
    </reaction>
    <physiologicalReaction direction="left-to-right" evidence="16">
        <dbReference type="Rhea" id="RHEA:40152"/>
    </physiologicalReaction>
</comment>
<evidence type="ECO:0000256" key="7">
    <source>
        <dbReference type="ARBA" id="ARBA00022703"/>
    </source>
</evidence>
<dbReference type="Gene3D" id="3.10.129.10">
    <property type="entry name" value="Hotdog Thioesterase"/>
    <property type="match status" value="1"/>
</dbReference>
<evidence type="ECO:0000256" key="17">
    <source>
        <dbReference type="ARBA" id="ARBA00037002"/>
    </source>
</evidence>
<keyword evidence="5" id="KW-1003">Cell membrane</keyword>
<evidence type="ECO:0000256" key="6">
    <source>
        <dbReference type="ARBA" id="ARBA00022490"/>
    </source>
</evidence>
<evidence type="ECO:0000256" key="1">
    <source>
        <dbReference type="ARBA" id="ARBA00004496"/>
    </source>
</evidence>
<proteinExistence type="inferred from homology"/>
<evidence type="ECO:0000256" key="16">
    <source>
        <dbReference type="ARBA" id="ARBA00035852"/>
    </source>
</evidence>
<evidence type="ECO:0000313" key="29">
    <source>
        <dbReference type="Proteomes" id="UP000241769"/>
    </source>
</evidence>
<keyword evidence="8" id="KW-0999">Mitochondrion inner membrane</keyword>
<evidence type="ECO:0000256" key="18">
    <source>
        <dbReference type="ARBA" id="ARBA00038456"/>
    </source>
</evidence>
<gene>
    <name evidence="28" type="ORF">PROFUN_05974</name>
</gene>
<keyword evidence="10" id="KW-0276">Fatty acid metabolism</keyword>
<keyword evidence="29" id="KW-1185">Reference proteome</keyword>
<comment type="catalytic activity">
    <reaction evidence="17">
        <text>(9Z)-octadecenoyl-CoA + H2O = (9Z)-octadecenoate + CoA + H(+)</text>
        <dbReference type="Rhea" id="RHEA:40139"/>
        <dbReference type="ChEBI" id="CHEBI:15377"/>
        <dbReference type="ChEBI" id="CHEBI:15378"/>
        <dbReference type="ChEBI" id="CHEBI:30823"/>
        <dbReference type="ChEBI" id="CHEBI:57287"/>
        <dbReference type="ChEBI" id="CHEBI:57387"/>
    </reaction>
    <physiologicalReaction direction="left-to-right" evidence="17">
        <dbReference type="Rhea" id="RHEA:40140"/>
    </physiologicalReaction>
</comment>
<evidence type="ECO:0000256" key="13">
    <source>
        <dbReference type="ARBA" id="ARBA00023128"/>
    </source>
</evidence>
<dbReference type="OrthoDB" id="506431at2759"/>
<organism evidence="28 29">
    <name type="scientific">Planoprotostelium fungivorum</name>
    <dbReference type="NCBI Taxonomy" id="1890364"/>
    <lineage>
        <taxon>Eukaryota</taxon>
        <taxon>Amoebozoa</taxon>
        <taxon>Evosea</taxon>
        <taxon>Variosea</taxon>
        <taxon>Cavosteliida</taxon>
        <taxon>Cavosteliaceae</taxon>
        <taxon>Planoprotostelium</taxon>
    </lineage>
</organism>
<dbReference type="GO" id="GO:0005743">
    <property type="term" value="C:mitochondrial inner membrane"/>
    <property type="evidence" value="ECO:0007669"/>
    <property type="project" value="UniProtKB-SubCell"/>
</dbReference>
<protein>
    <recommendedName>
        <fullName evidence="20">Acyl-coenzyme A thioesterase THEM4</fullName>
        <ecNumber evidence="19">3.1.2.2</ecNumber>
    </recommendedName>
    <alternativeName>
        <fullName evidence="21">Thioesterase superfamily member 4</fullName>
    </alternativeName>
</protein>
<dbReference type="Pfam" id="PF03061">
    <property type="entry name" value="4HBT"/>
    <property type="match status" value="1"/>
</dbReference>
<dbReference type="GO" id="GO:0005758">
    <property type="term" value="C:mitochondrial intermembrane space"/>
    <property type="evidence" value="ECO:0007669"/>
    <property type="project" value="UniProtKB-SubCell"/>
</dbReference>
<dbReference type="InParanoid" id="A0A2P6NPA1"/>
<keyword evidence="12" id="KW-0443">Lipid metabolism</keyword>
<evidence type="ECO:0000256" key="5">
    <source>
        <dbReference type="ARBA" id="ARBA00022475"/>
    </source>
</evidence>
<evidence type="ECO:0000256" key="10">
    <source>
        <dbReference type="ARBA" id="ARBA00022832"/>
    </source>
</evidence>
<keyword evidence="15" id="KW-0966">Cell projection</keyword>
<comment type="caution">
    <text evidence="28">The sequence shown here is derived from an EMBL/GenBank/DDBJ whole genome shotgun (WGS) entry which is preliminary data.</text>
</comment>
<dbReference type="Proteomes" id="UP000241769">
    <property type="component" value="Unassembled WGS sequence"/>
</dbReference>
<evidence type="ECO:0000256" key="4">
    <source>
        <dbReference type="ARBA" id="ARBA00004637"/>
    </source>
</evidence>
<comment type="subcellular location">
    <subcellularLocation>
        <location evidence="3">Cell projection</location>
        <location evidence="3">Ruffle membrane</location>
    </subcellularLocation>
    <subcellularLocation>
        <location evidence="1">Cytoplasm</location>
    </subcellularLocation>
    <subcellularLocation>
        <location evidence="4">Mitochondrion inner membrane</location>
        <topology evidence="4">Peripheral membrane protein</topology>
    </subcellularLocation>
    <subcellularLocation>
        <location evidence="2">Mitochondrion intermembrane space</location>
    </subcellularLocation>
</comment>
<evidence type="ECO:0000256" key="9">
    <source>
        <dbReference type="ARBA" id="ARBA00022801"/>
    </source>
</evidence>
<evidence type="ECO:0000256" key="15">
    <source>
        <dbReference type="ARBA" id="ARBA00023273"/>
    </source>
</evidence>
<dbReference type="EMBL" id="MDYQ01000039">
    <property type="protein sequence ID" value="PRP85782.1"/>
    <property type="molecule type" value="Genomic_DNA"/>
</dbReference>
<feature type="domain" description="Thioesterase" evidence="27">
    <location>
        <begin position="82"/>
        <end position="154"/>
    </location>
</feature>
<keyword evidence="14" id="KW-0472">Membrane</keyword>
<evidence type="ECO:0000256" key="25">
    <source>
        <dbReference type="ARBA" id="ARBA00048074"/>
    </source>
</evidence>
<dbReference type="InterPro" id="IPR006683">
    <property type="entry name" value="Thioestr_dom"/>
</dbReference>
<keyword evidence="7" id="KW-0053">Apoptosis</keyword>
<comment type="catalytic activity">
    <reaction evidence="26">
        <text>tetradecanoyl-CoA + H2O = tetradecanoate + CoA + H(+)</text>
        <dbReference type="Rhea" id="RHEA:40119"/>
        <dbReference type="ChEBI" id="CHEBI:15377"/>
        <dbReference type="ChEBI" id="CHEBI:15378"/>
        <dbReference type="ChEBI" id="CHEBI:30807"/>
        <dbReference type="ChEBI" id="CHEBI:57287"/>
        <dbReference type="ChEBI" id="CHEBI:57385"/>
    </reaction>
    <physiologicalReaction direction="left-to-right" evidence="26">
        <dbReference type="Rhea" id="RHEA:40120"/>
    </physiologicalReaction>
</comment>
<keyword evidence="13" id="KW-0496">Mitochondrion</keyword>